<reference evidence="12" key="1">
    <citation type="submission" date="2020-04" db="EMBL/GenBank/DDBJ databases">
        <authorList>
            <person name="Zhang T."/>
        </authorList>
    </citation>
    <scope>NUCLEOTIDE SEQUENCE</scope>
    <source>
        <strain evidence="12">HKST-UBA03</strain>
    </source>
</reference>
<evidence type="ECO:0000313" key="13">
    <source>
        <dbReference type="Proteomes" id="UP000751518"/>
    </source>
</evidence>
<keyword evidence="7 10" id="KW-0067">ATP-binding</keyword>
<comment type="function">
    <text evidence="10">Part of the ABC transporter FtsEX involved in cellular division.</text>
</comment>
<dbReference type="InterPro" id="IPR017911">
    <property type="entry name" value="MacB-like_ATP-bd"/>
</dbReference>
<evidence type="ECO:0000256" key="8">
    <source>
        <dbReference type="ARBA" id="ARBA00023136"/>
    </source>
</evidence>
<evidence type="ECO:0000313" key="12">
    <source>
        <dbReference type="EMBL" id="MCA9391574.1"/>
    </source>
</evidence>
<dbReference type="GO" id="GO:0005886">
    <property type="term" value="C:plasma membrane"/>
    <property type="evidence" value="ECO:0007669"/>
    <property type="project" value="UniProtKB-SubCell"/>
</dbReference>
<evidence type="ECO:0000256" key="1">
    <source>
        <dbReference type="ARBA" id="ARBA00005417"/>
    </source>
</evidence>
<dbReference type="GO" id="GO:0016887">
    <property type="term" value="F:ATP hydrolysis activity"/>
    <property type="evidence" value="ECO:0007669"/>
    <property type="project" value="InterPro"/>
</dbReference>
<dbReference type="Proteomes" id="UP000751518">
    <property type="component" value="Unassembled WGS sequence"/>
</dbReference>
<accession>A0A955LJZ6</accession>
<dbReference type="FunFam" id="3.40.50.300:FF:000056">
    <property type="entry name" value="Cell division ATP-binding protein FtsE"/>
    <property type="match status" value="1"/>
</dbReference>
<comment type="similarity">
    <text evidence="1 10">Belongs to the ABC transporter superfamily.</text>
</comment>
<dbReference type="InterPro" id="IPR027417">
    <property type="entry name" value="P-loop_NTPase"/>
</dbReference>
<evidence type="ECO:0000256" key="6">
    <source>
        <dbReference type="ARBA" id="ARBA00022741"/>
    </source>
</evidence>
<dbReference type="PROSITE" id="PS50893">
    <property type="entry name" value="ABC_TRANSPORTER_2"/>
    <property type="match status" value="1"/>
</dbReference>
<organism evidence="12 13">
    <name type="scientific">candidate division WWE3 bacterium</name>
    <dbReference type="NCBI Taxonomy" id="2053526"/>
    <lineage>
        <taxon>Bacteria</taxon>
        <taxon>Katanobacteria</taxon>
    </lineage>
</organism>
<dbReference type="Gene3D" id="3.40.50.300">
    <property type="entry name" value="P-loop containing nucleotide triphosphate hydrolases"/>
    <property type="match status" value="1"/>
</dbReference>
<protein>
    <recommendedName>
        <fullName evidence="2 10">Cell division ATP-binding protein FtsE</fullName>
    </recommendedName>
</protein>
<gene>
    <name evidence="10 12" type="primary">ftsE</name>
    <name evidence="12" type="ORF">KC614_00025</name>
</gene>
<dbReference type="InterPro" id="IPR015854">
    <property type="entry name" value="ABC_transpr_LolD-like"/>
</dbReference>
<dbReference type="CDD" id="cd03255">
    <property type="entry name" value="ABC_MJ0796_LolCDE_FtsE"/>
    <property type="match status" value="1"/>
</dbReference>
<dbReference type="GO" id="GO:0022857">
    <property type="term" value="F:transmembrane transporter activity"/>
    <property type="evidence" value="ECO:0007669"/>
    <property type="project" value="TreeGrafter"/>
</dbReference>
<dbReference type="AlphaFoldDB" id="A0A955LJZ6"/>
<dbReference type="InterPro" id="IPR003439">
    <property type="entry name" value="ABC_transporter-like_ATP-bd"/>
</dbReference>
<reference evidence="12" key="2">
    <citation type="journal article" date="2021" name="Microbiome">
        <title>Successional dynamics and alternative stable states in a saline activated sludge microbial community over 9 years.</title>
        <authorList>
            <person name="Wang Y."/>
            <person name="Ye J."/>
            <person name="Ju F."/>
            <person name="Liu L."/>
            <person name="Boyd J.A."/>
            <person name="Deng Y."/>
            <person name="Parks D.H."/>
            <person name="Jiang X."/>
            <person name="Yin X."/>
            <person name="Woodcroft B.J."/>
            <person name="Tyson G.W."/>
            <person name="Hugenholtz P."/>
            <person name="Polz M.F."/>
            <person name="Zhang T."/>
        </authorList>
    </citation>
    <scope>NUCLEOTIDE SEQUENCE</scope>
    <source>
        <strain evidence="12">HKST-UBA03</strain>
    </source>
</reference>
<comment type="caution">
    <text evidence="12">The sequence shown here is derived from an EMBL/GenBank/DDBJ whole genome shotgun (WGS) entry which is preliminary data.</text>
</comment>
<evidence type="ECO:0000256" key="5">
    <source>
        <dbReference type="ARBA" id="ARBA00022618"/>
    </source>
</evidence>
<keyword evidence="5 10" id="KW-0132">Cell division</keyword>
<dbReference type="SMART" id="SM00382">
    <property type="entry name" value="AAA"/>
    <property type="match status" value="1"/>
</dbReference>
<dbReference type="NCBIfam" id="TIGR02673">
    <property type="entry name" value="FtsE"/>
    <property type="match status" value="1"/>
</dbReference>
<keyword evidence="8 10" id="KW-0472">Membrane</keyword>
<dbReference type="SUPFAM" id="SSF52540">
    <property type="entry name" value="P-loop containing nucleoside triphosphate hydrolases"/>
    <property type="match status" value="1"/>
</dbReference>
<sequence>MITYDNVTKIYQGGDVRAVEDVSVKIEEGEFVFLIGPSGAGKTTLLRFLIREDRPTSGDIWYKEENVVKIPAHKIPQLRRRIGMVFQDFKLLQQQTVEENVSFALEVTGKNSKEIKEVVPYLLEKVGLSDRMGAYPRELSTGEQQRVAIARALVHEPEVLLADEPTGNLDYDNAKQIVELLRQINDWGTTVIMATHDEGLIKKAKKARVLKLEDGRLEEK</sequence>
<dbReference type="PANTHER" id="PTHR24220:SF470">
    <property type="entry name" value="CELL DIVISION ATP-BINDING PROTEIN FTSE"/>
    <property type="match status" value="1"/>
</dbReference>
<evidence type="ECO:0000256" key="7">
    <source>
        <dbReference type="ARBA" id="ARBA00022840"/>
    </source>
</evidence>
<keyword evidence="6 10" id="KW-0547">Nucleotide-binding</keyword>
<keyword evidence="9 10" id="KW-0131">Cell cycle</keyword>
<evidence type="ECO:0000256" key="4">
    <source>
        <dbReference type="ARBA" id="ARBA00022475"/>
    </source>
</evidence>
<evidence type="ECO:0000256" key="10">
    <source>
        <dbReference type="RuleBase" id="RU365094"/>
    </source>
</evidence>
<dbReference type="GO" id="GO:0005524">
    <property type="term" value="F:ATP binding"/>
    <property type="evidence" value="ECO:0007669"/>
    <property type="project" value="UniProtKB-UniRule"/>
</dbReference>
<dbReference type="InterPro" id="IPR003593">
    <property type="entry name" value="AAA+_ATPase"/>
</dbReference>
<evidence type="ECO:0000256" key="3">
    <source>
        <dbReference type="ARBA" id="ARBA00022448"/>
    </source>
</evidence>
<evidence type="ECO:0000256" key="9">
    <source>
        <dbReference type="ARBA" id="ARBA00023306"/>
    </source>
</evidence>
<evidence type="ECO:0000256" key="2">
    <source>
        <dbReference type="ARBA" id="ARBA00020019"/>
    </source>
</evidence>
<dbReference type="InterPro" id="IPR005286">
    <property type="entry name" value="Cell_div_FtsE"/>
</dbReference>
<dbReference type="GO" id="GO:0051301">
    <property type="term" value="P:cell division"/>
    <property type="evidence" value="ECO:0007669"/>
    <property type="project" value="UniProtKB-UniRule"/>
</dbReference>
<keyword evidence="4 10" id="KW-1003">Cell membrane</keyword>
<proteinExistence type="inferred from homology"/>
<keyword evidence="3" id="KW-0813">Transport</keyword>
<dbReference type="Pfam" id="PF00005">
    <property type="entry name" value="ABC_tran"/>
    <property type="match status" value="1"/>
</dbReference>
<evidence type="ECO:0000259" key="11">
    <source>
        <dbReference type="PROSITE" id="PS50893"/>
    </source>
</evidence>
<dbReference type="EMBL" id="JAGQKZ010000001">
    <property type="protein sequence ID" value="MCA9391574.1"/>
    <property type="molecule type" value="Genomic_DNA"/>
</dbReference>
<feature type="domain" description="ABC transporter" evidence="11">
    <location>
        <begin position="2"/>
        <end position="220"/>
    </location>
</feature>
<dbReference type="PANTHER" id="PTHR24220">
    <property type="entry name" value="IMPORT ATP-BINDING PROTEIN"/>
    <property type="match status" value="1"/>
</dbReference>
<comment type="subunit">
    <text evidence="10">Homodimer. Forms a membrane-associated complex with FtsX.</text>
</comment>
<name>A0A955LJZ6_UNCKA</name>
<comment type="subcellular location">
    <subcellularLocation>
        <location evidence="10">Cell membrane</location>
        <topology evidence="10">Peripheral membrane protein</topology>
        <orientation evidence="10">Cytoplasmic side</orientation>
    </subcellularLocation>
</comment>